<evidence type="ECO:0000256" key="6">
    <source>
        <dbReference type="SAM" id="MobiDB-lite"/>
    </source>
</evidence>
<dbReference type="AlphaFoldDB" id="A0A9P6W240"/>
<dbReference type="GO" id="GO:0005634">
    <property type="term" value="C:nucleus"/>
    <property type="evidence" value="ECO:0007669"/>
    <property type="project" value="UniProtKB-SubCell"/>
</dbReference>
<evidence type="ECO:0000256" key="5">
    <source>
        <dbReference type="ARBA" id="ARBA00074620"/>
    </source>
</evidence>
<comment type="subcellular location">
    <subcellularLocation>
        <location evidence="1">Nucleus</location>
    </subcellularLocation>
</comment>
<dbReference type="FunFam" id="3.40.50.1010:FF:000045">
    <property type="entry name" value="Transcriptional protein swt1"/>
    <property type="match status" value="1"/>
</dbReference>
<protein>
    <recommendedName>
        <fullName evidence="5">Transcriptional protein SWT1</fullName>
    </recommendedName>
</protein>
<evidence type="ECO:0000256" key="4">
    <source>
        <dbReference type="ARBA" id="ARBA00060839"/>
    </source>
</evidence>
<evidence type="ECO:0000259" key="7">
    <source>
        <dbReference type="SMART" id="SM00670"/>
    </source>
</evidence>
<dbReference type="InterPro" id="IPR029060">
    <property type="entry name" value="PIN-like_dom_sf"/>
</dbReference>
<dbReference type="SUPFAM" id="SSF88723">
    <property type="entry name" value="PIN domain-like"/>
    <property type="match status" value="1"/>
</dbReference>
<evidence type="ECO:0000256" key="1">
    <source>
        <dbReference type="ARBA" id="ARBA00004123"/>
    </source>
</evidence>
<sequence>MKNFGVAIQEHSLCLTQEELIKRANISLRMALESIHGDDHNTKNREKSRHKNKRNESGPQVGGNHKYSINDLDKFLDIESKVVKPHTNDKSKKVEQKIENPQGGSIEDAVMEEVGEMEEPAQNITDDDDVEMILDTVDNSFQPGFAVYNSAISTDINSGSRTDNVSKVTTLFVVDTNFIILHLDILEDLRSLFSTYHHTIMIPRYTIRELDGLKNENGSKEKNCLGLKKTRQIGEAARKGNAWIYSNLANMDSGVMGQKLTQRMDINVVKDDAILDCCIYFKERQNCFVILLSNDKNLCLKALTDDILTVSYRRGMTGELIAKTAFEENAFRYGTINGSEEGMFRGTTSKYQDNVDMMQTKYSLDEAASKIFHEIVFAVLDSITHIMLDEYGDSIDCLDFDPTKLKDLTDASKCVFKYWISVFSEYFRGGKLQKDSWKLLPAQLTTIPQDISSLTIFQQFWSEILEHFFVKRTPEEQDRLQLCIQQWENCIKNVI</sequence>
<accession>A0A9P6W240</accession>
<keyword evidence="2" id="KW-0804">Transcription</keyword>
<comment type="caution">
    <text evidence="8">The sequence shown here is derived from an EMBL/GenBank/DDBJ whole genome shotgun (WGS) entry which is preliminary data.</text>
</comment>
<evidence type="ECO:0000256" key="2">
    <source>
        <dbReference type="ARBA" id="ARBA00023163"/>
    </source>
</evidence>
<dbReference type="InterPro" id="IPR052626">
    <property type="entry name" value="SWT1_Regulator"/>
</dbReference>
<keyword evidence="9" id="KW-1185">Reference proteome</keyword>
<dbReference type="GO" id="GO:0004540">
    <property type="term" value="F:RNA nuclease activity"/>
    <property type="evidence" value="ECO:0007669"/>
    <property type="project" value="UniProtKB-ARBA"/>
</dbReference>
<keyword evidence="3" id="KW-0539">Nucleus</keyword>
<dbReference type="Pfam" id="PF21693">
    <property type="entry name" value="SWT1_3rd"/>
    <property type="match status" value="1"/>
</dbReference>
<dbReference type="Gene3D" id="3.40.50.1010">
    <property type="entry name" value="5'-nuclease"/>
    <property type="match status" value="1"/>
</dbReference>
<dbReference type="InterPro" id="IPR049014">
    <property type="entry name" value="SWT1_C"/>
</dbReference>
<dbReference type="CDD" id="cd18727">
    <property type="entry name" value="PIN_Swt1-like"/>
    <property type="match status" value="1"/>
</dbReference>
<evidence type="ECO:0000313" key="8">
    <source>
        <dbReference type="EMBL" id="KAG0661618.1"/>
    </source>
</evidence>
<organism evidence="8 9">
    <name type="scientific">Maudiozyma exigua</name>
    <name type="common">Yeast</name>
    <name type="synonym">Kazachstania exigua</name>
    <dbReference type="NCBI Taxonomy" id="34358"/>
    <lineage>
        <taxon>Eukaryota</taxon>
        <taxon>Fungi</taxon>
        <taxon>Dikarya</taxon>
        <taxon>Ascomycota</taxon>
        <taxon>Saccharomycotina</taxon>
        <taxon>Saccharomycetes</taxon>
        <taxon>Saccharomycetales</taxon>
        <taxon>Saccharomycetaceae</taxon>
        <taxon>Maudiozyma</taxon>
    </lineage>
</organism>
<dbReference type="Proteomes" id="UP000750334">
    <property type="component" value="Unassembled WGS sequence"/>
</dbReference>
<proteinExistence type="inferred from homology"/>
<evidence type="ECO:0000256" key="3">
    <source>
        <dbReference type="ARBA" id="ARBA00023242"/>
    </source>
</evidence>
<dbReference type="SMART" id="SM00670">
    <property type="entry name" value="PINc"/>
    <property type="match status" value="1"/>
</dbReference>
<feature type="region of interest" description="Disordered" evidence="6">
    <location>
        <begin position="36"/>
        <end position="66"/>
    </location>
</feature>
<evidence type="ECO:0000313" key="9">
    <source>
        <dbReference type="Proteomes" id="UP000750334"/>
    </source>
</evidence>
<gene>
    <name evidence="8" type="ORF">C6P45_001295</name>
</gene>
<comment type="similarity">
    <text evidence="4">Belongs to the SWT1 family.</text>
</comment>
<dbReference type="OrthoDB" id="2017974at2759"/>
<dbReference type="EMBL" id="PUHR01000158">
    <property type="protein sequence ID" value="KAG0661618.1"/>
    <property type="molecule type" value="Genomic_DNA"/>
</dbReference>
<reference evidence="8 9" key="1">
    <citation type="submission" date="2020-11" db="EMBL/GenBank/DDBJ databases">
        <title>Kefir isolates.</title>
        <authorList>
            <person name="Marcisauskas S."/>
            <person name="Kim Y."/>
            <person name="Blasche S."/>
        </authorList>
    </citation>
    <scope>NUCLEOTIDE SEQUENCE [LARGE SCALE GENOMIC DNA]</scope>
    <source>
        <strain evidence="8 9">OG2</strain>
    </source>
</reference>
<dbReference type="Pfam" id="PF13638">
    <property type="entry name" value="PIN_4"/>
    <property type="match status" value="1"/>
</dbReference>
<feature type="compositionally biased region" description="Basic and acidic residues" evidence="6">
    <location>
        <begin position="36"/>
        <end position="45"/>
    </location>
</feature>
<name>A0A9P6W240_MAUEX</name>
<dbReference type="InterPro" id="IPR002716">
    <property type="entry name" value="PIN_dom"/>
</dbReference>
<dbReference type="PANTHER" id="PTHR16161">
    <property type="entry name" value="TRANSCRIPTIONAL PROTEIN SWT1"/>
    <property type="match status" value="1"/>
</dbReference>
<dbReference type="PANTHER" id="PTHR16161:SF0">
    <property type="entry name" value="TRANSCRIPTIONAL PROTEIN SWT1"/>
    <property type="match status" value="1"/>
</dbReference>
<feature type="domain" description="PIN" evidence="7">
    <location>
        <begin position="170"/>
        <end position="300"/>
    </location>
</feature>